<dbReference type="InterPro" id="IPR009100">
    <property type="entry name" value="AcylCoA_DH/oxidase_NM_dom_sf"/>
</dbReference>
<proteinExistence type="predicted"/>
<dbReference type="InterPro" id="IPR006091">
    <property type="entry name" value="Acyl-CoA_Oxase/DH_mid-dom"/>
</dbReference>
<evidence type="ECO:0000259" key="1">
    <source>
        <dbReference type="Pfam" id="PF02770"/>
    </source>
</evidence>
<dbReference type="PROSITE" id="PS00072">
    <property type="entry name" value="ACYL_COA_DH_1"/>
    <property type="match status" value="1"/>
</dbReference>
<gene>
    <name evidence="3" type="ORF">PHLCEN_2v5837</name>
</gene>
<feature type="domain" description="Acyl-CoA oxidase/dehydrogenase middle" evidence="1">
    <location>
        <begin position="166"/>
        <end position="260"/>
    </location>
</feature>
<evidence type="ECO:0000313" key="3">
    <source>
        <dbReference type="EMBL" id="PSR83033.1"/>
    </source>
</evidence>
<dbReference type="GO" id="GO:0006552">
    <property type="term" value="P:L-leucine catabolic process"/>
    <property type="evidence" value="ECO:0007669"/>
    <property type="project" value="TreeGrafter"/>
</dbReference>
<dbReference type="Pfam" id="PF02771">
    <property type="entry name" value="Acyl-CoA_dh_N"/>
    <property type="match status" value="1"/>
</dbReference>
<feature type="domain" description="Acyl-CoA dehydrogenase/oxidase N-terminal" evidence="2">
    <location>
        <begin position="49"/>
        <end position="161"/>
    </location>
</feature>
<organism evidence="3 4">
    <name type="scientific">Hermanssonia centrifuga</name>
    <dbReference type="NCBI Taxonomy" id="98765"/>
    <lineage>
        <taxon>Eukaryota</taxon>
        <taxon>Fungi</taxon>
        <taxon>Dikarya</taxon>
        <taxon>Basidiomycota</taxon>
        <taxon>Agaricomycotina</taxon>
        <taxon>Agaricomycetes</taxon>
        <taxon>Polyporales</taxon>
        <taxon>Meruliaceae</taxon>
        <taxon>Hermanssonia</taxon>
    </lineage>
</organism>
<dbReference type="Pfam" id="PF02770">
    <property type="entry name" value="Acyl-CoA_dh_M"/>
    <property type="match status" value="1"/>
</dbReference>
<dbReference type="InterPro" id="IPR006089">
    <property type="entry name" value="Acyl-CoA_DH_CS"/>
</dbReference>
<sequence length="268" mass="29100">MATLRSLARINFRAPALRTRAAPALALQVASAKRYASTSYYNIDVAGLTEEETVFREAVTEFAQKEVAPRAEEIDKTNTFPVDLWEKMGEMGLLGITVSPEYGGLALGYFNHTVAMEELSRASGSVALSYGAHSNLCVNQIHRWGNDAQKKKYLPDLISGKKVGSLAMSEPGSGSDVVSMRLRADKVDGGYRLNGNKFWITNGPTASTLVVYAKTSPEKASKGITAFIIEKGFPGFSTHQKLDKFGMRGSDTCELVFEDCLVPEGVSL</sequence>
<evidence type="ECO:0008006" key="5">
    <source>
        <dbReference type="Google" id="ProtNLM"/>
    </source>
</evidence>
<name>A0A2R6P140_9APHY</name>
<dbReference type="STRING" id="98765.A0A2R6P140"/>
<dbReference type="GO" id="GO:0050660">
    <property type="term" value="F:flavin adenine dinucleotide binding"/>
    <property type="evidence" value="ECO:0007669"/>
    <property type="project" value="InterPro"/>
</dbReference>
<reference evidence="3 4" key="1">
    <citation type="submission" date="2018-02" db="EMBL/GenBank/DDBJ databases">
        <title>Genome sequence of the basidiomycete white-rot fungus Phlebia centrifuga.</title>
        <authorList>
            <person name="Granchi Z."/>
            <person name="Peng M."/>
            <person name="de Vries R.P."/>
            <person name="Hilden K."/>
            <person name="Makela M.R."/>
            <person name="Grigoriev I."/>
            <person name="Riley R."/>
        </authorList>
    </citation>
    <scope>NUCLEOTIDE SEQUENCE [LARGE SCALE GENOMIC DNA]</scope>
    <source>
        <strain evidence="3 4">FBCC195</strain>
    </source>
</reference>
<dbReference type="InterPro" id="IPR013786">
    <property type="entry name" value="AcylCoA_DH/ox_N"/>
</dbReference>
<comment type="caution">
    <text evidence="3">The sequence shown here is derived from an EMBL/GenBank/DDBJ whole genome shotgun (WGS) entry which is preliminary data.</text>
</comment>
<dbReference type="OrthoDB" id="9988775at2759"/>
<dbReference type="SUPFAM" id="SSF56645">
    <property type="entry name" value="Acyl-CoA dehydrogenase NM domain-like"/>
    <property type="match status" value="1"/>
</dbReference>
<dbReference type="Proteomes" id="UP000186601">
    <property type="component" value="Unassembled WGS sequence"/>
</dbReference>
<dbReference type="PANTHER" id="PTHR43884:SF18">
    <property type="entry name" value="ISOVALERYL-COENZYME A DEHYDROGENASE"/>
    <property type="match status" value="1"/>
</dbReference>
<dbReference type="EMBL" id="MLYV02000566">
    <property type="protein sequence ID" value="PSR83033.1"/>
    <property type="molecule type" value="Genomic_DNA"/>
</dbReference>
<dbReference type="FunFam" id="2.40.110.10:FF:000004">
    <property type="entry name" value="Isovaleryl-CoA dehydrogenase, mitochondrial"/>
    <property type="match status" value="1"/>
</dbReference>
<accession>A0A2R6P140</accession>
<dbReference type="InterPro" id="IPR046373">
    <property type="entry name" value="Acyl-CoA_Oxase/DH_mid-dom_sf"/>
</dbReference>
<dbReference type="FunFam" id="1.10.540.10:FF:000007">
    <property type="entry name" value="Isovaleryl-CoA dehydrogenase, mitochondrial"/>
    <property type="match status" value="1"/>
</dbReference>
<dbReference type="InterPro" id="IPR037069">
    <property type="entry name" value="AcylCoA_DH/ox_N_sf"/>
</dbReference>
<dbReference type="GO" id="GO:0008470">
    <property type="term" value="F:3-methylbutanoyl-CoA dehydrogenase activity"/>
    <property type="evidence" value="ECO:0007669"/>
    <property type="project" value="TreeGrafter"/>
</dbReference>
<keyword evidence="4" id="KW-1185">Reference proteome</keyword>
<protein>
    <recommendedName>
        <fullName evidence="5">Isovaleryl-CoA dehydrogenase</fullName>
    </recommendedName>
</protein>
<evidence type="ECO:0000313" key="4">
    <source>
        <dbReference type="Proteomes" id="UP000186601"/>
    </source>
</evidence>
<evidence type="ECO:0000259" key="2">
    <source>
        <dbReference type="Pfam" id="PF02771"/>
    </source>
</evidence>
<dbReference type="PANTHER" id="PTHR43884">
    <property type="entry name" value="ACYL-COA DEHYDROGENASE"/>
    <property type="match status" value="1"/>
</dbReference>
<dbReference type="Gene3D" id="2.40.110.10">
    <property type="entry name" value="Butyryl-CoA Dehydrogenase, subunit A, domain 2"/>
    <property type="match status" value="1"/>
</dbReference>
<dbReference type="Gene3D" id="1.10.540.10">
    <property type="entry name" value="Acyl-CoA dehydrogenase/oxidase, N-terminal domain"/>
    <property type="match status" value="1"/>
</dbReference>
<dbReference type="AlphaFoldDB" id="A0A2R6P140"/>